<dbReference type="Proteomes" id="UP000823928">
    <property type="component" value="Unassembled WGS sequence"/>
</dbReference>
<dbReference type="EMBL" id="DVIU01000156">
    <property type="protein sequence ID" value="HIS36542.1"/>
    <property type="molecule type" value="Genomic_DNA"/>
</dbReference>
<evidence type="ECO:0000313" key="2">
    <source>
        <dbReference type="EMBL" id="HIS36542.1"/>
    </source>
</evidence>
<accession>A0A9D1JMZ9</accession>
<evidence type="ECO:0000313" key="3">
    <source>
        <dbReference type="Proteomes" id="UP000823928"/>
    </source>
</evidence>
<gene>
    <name evidence="2" type="ORF">IAC10_07930</name>
</gene>
<dbReference type="Pfam" id="PF12728">
    <property type="entry name" value="HTH_17"/>
    <property type="match status" value="1"/>
</dbReference>
<proteinExistence type="predicted"/>
<organism evidence="2 3">
    <name type="scientific">Candidatus Scatousia excrementigallinarum</name>
    <dbReference type="NCBI Taxonomy" id="2840935"/>
    <lineage>
        <taxon>Bacteria</taxon>
        <taxon>Candidatus Scatousia</taxon>
    </lineage>
</organism>
<evidence type="ECO:0000259" key="1">
    <source>
        <dbReference type="Pfam" id="PF12728"/>
    </source>
</evidence>
<feature type="domain" description="Helix-turn-helix" evidence="1">
    <location>
        <begin position="4"/>
        <end position="51"/>
    </location>
</feature>
<comment type="caution">
    <text evidence="2">The sequence shown here is derived from an EMBL/GenBank/DDBJ whole genome shotgun (WGS) entry which is preliminary data.</text>
</comment>
<dbReference type="InterPro" id="IPR041657">
    <property type="entry name" value="HTH_17"/>
</dbReference>
<sequence>MRILTTIEVSKLLKIDIRTLQRQAQTGFYPANVCGRVGRKYLFNEEELLKFVFSERCIA</sequence>
<dbReference type="InterPro" id="IPR009061">
    <property type="entry name" value="DNA-bd_dom_put_sf"/>
</dbReference>
<name>A0A9D1JMZ9_9BACT</name>
<reference evidence="2" key="1">
    <citation type="submission" date="2020-10" db="EMBL/GenBank/DDBJ databases">
        <authorList>
            <person name="Gilroy R."/>
        </authorList>
    </citation>
    <scope>NUCLEOTIDE SEQUENCE</scope>
    <source>
        <strain evidence="2">6276</strain>
    </source>
</reference>
<dbReference type="AlphaFoldDB" id="A0A9D1JMZ9"/>
<reference evidence="2" key="2">
    <citation type="journal article" date="2021" name="PeerJ">
        <title>Extensive microbial diversity within the chicken gut microbiome revealed by metagenomics and culture.</title>
        <authorList>
            <person name="Gilroy R."/>
            <person name="Ravi A."/>
            <person name="Getino M."/>
            <person name="Pursley I."/>
            <person name="Horton D.L."/>
            <person name="Alikhan N.F."/>
            <person name="Baker D."/>
            <person name="Gharbi K."/>
            <person name="Hall N."/>
            <person name="Watson M."/>
            <person name="Adriaenssens E.M."/>
            <person name="Foster-Nyarko E."/>
            <person name="Jarju S."/>
            <person name="Secka A."/>
            <person name="Antonio M."/>
            <person name="Oren A."/>
            <person name="Chaudhuri R.R."/>
            <person name="La Ragione R."/>
            <person name="Hildebrand F."/>
            <person name="Pallen M.J."/>
        </authorList>
    </citation>
    <scope>NUCLEOTIDE SEQUENCE</scope>
    <source>
        <strain evidence="2">6276</strain>
    </source>
</reference>
<dbReference type="SUPFAM" id="SSF46955">
    <property type="entry name" value="Putative DNA-binding domain"/>
    <property type="match status" value="1"/>
</dbReference>
<protein>
    <submittedName>
        <fullName evidence="2">Helix-turn-helix domain-containing protein</fullName>
    </submittedName>
</protein>